<reference evidence="2" key="1">
    <citation type="submission" date="2014-11" db="EMBL/GenBank/DDBJ databases">
        <authorList>
            <person name="Amaro Gonzalez C."/>
        </authorList>
    </citation>
    <scope>NUCLEOTIDE SEQUENCE</scope>
</reference>
<name>A0A0E9PIR5_ANGAN</name>
<dbReference type="EMBL" id="GBXM01104076">
    <property type="protein sequence ID" value="JAH04501.1"/>
    <property type="molecule type" value="Transcribed_RNA"/>
</dbReference>
<keyword evidence="1" id="KW-0812">Transmembrane</keyword>
<keyword evidence="1" id="KW-0472">Membrane</keyword>
<evidence type="ECO:0000313" key="2">
    <source>
        <dbReference type="EMBL" id="JAH04501.1"/>
    </source>
</evidence>
<evidence type="ECO:0000256" key="1">
    <source>
        <dbReference type="SAM" id="Phobius"/>
    </source>
</evidence>
<proteinExistence type="predicted"/>
<organism evidence="2">
    <name type="scientific">Anguilla anguilla</name>
    <name type="common">European freshwater eel</name>
    <name type="synonym">Muraena anguilla</name>
    <dbReference type="NCBI Taxonomy" id="7936"/>
    <lineage>
        <taxon>Eukaryota</taxon>
        <taxon>Metazoa</taxon>
        <taxon>Chordata</taxon>
        <taxon>Craniata</taxon>
        <taxon>Vertebrata</taxon>
        <taxon>Euteleostomi</taxon>
        <taxon>Actinopterygii</taxon>
        <taxon>Neopterygii</taxon>
        <taxon>Teleostei</taxon>
        <taxon>Anguilliformes</taxon>
        <taxon>Anguillidae</taxon>
        <taxon>Anguilla</taxon>
    </lineage>
</organism>
<feature type="transmembrane region" description="Helical" evidence="1">
    <location>
        <begin position="7"/>
        <end position="27"/>
    </location>
</feature>
<dbReference type="AlphaFoldDB" id="A0A0E9PIR5"/>
<accession>A0A0E9PIR5</accession>
<keyword evidence="1" id="KW-1133">Transmembrane helix</keyword>
<reference evidence="2" key="2">
    <citation type="journal article" date="2015" name="Fish Shellfish Immunol.">
        <title>Early steps in the European eel (Anguilla anguilla)-Vibrio vulnificus interaction in the gills: Role of the RtxA13 toxin.</title>
        <authorList>
            <person name="Callol A."/>
            <person name="Pajuelo D."/>
            <person name="Ebbesson L."/>
            <person name="Teles M."/>
            <person name="MacKenzie S."/>
            <person name="Amaro C."/>
        </authorList>
    </citation>
    <scope>NUCLEOTIDE SEQUENCE</scope>
</reference>
<sequence length="30" mass="3335">MGIEAACYTPCMVLTFTLLLSSLLPWMSEL</sequence>
<protein>
    <submittedName>
        <fullName evidence="2">Uncharacterized protein</fullName>
    </submittedName>
</protein>